<organism evidence="1 2">
    <name type="scientific">Solimonas fluminis</name>
    <dbReference type="NCBI Taxonomy" id="2086571"/>
    <lineage>
        <taxon>Bacteria</taxon>
        <taxon>Pseudomonadati</taxon>
        <taxon>Pseudomonadota</taxon>
        <taxon>Gammaproteobacteria</taxon>
        <taxon>Nevskiales</taxon>
        <taxon>Nevskiaceae</taxon>
        <taxon>Solimonas</taxon>
    </lineage>
</organism>
<gene>
    <name evidence="1" type="ORF">C3942_07265</name>
</gene>
<name>A0A2S5THU2_9GAMM</name>
<accession>A0A2S5THU2</accession>
<dbReference type="EMBL" id="PSNW01000003">
    <property type="protein sequence ID" value="PPE74554.1"/>
    <property type="molecule type" value="Genomic_DNA"/>
</dbReference>
<evidence type="ECO:0000313" key="2">
    <source>
        <dbReference type="Proteomes" id="UP000238220"/>
    </source>
</evidence>
<dbReference type="OrthoDB" id="6076469at2"/>
<evidence type="ECO:0008006" key="3">
    <source>
        <dbReference type="Google" id="ProtNLM"/>
    </source>
</evidence>
<protein>
    <recommendedName>
        <fullName evidence="3">DUF2505 domain-containing protein</fullName>
    </recommendedName>
</protein>
<dbReference type="RefSeq" id="WP_104229712.1">
    <property type="nucleotide sequence ID" value="NZ_PSNW01000003.1"/>
</dbReference>
<proteinExistence type="predicted"/>
<dbReference type="Pfam" id="PF10698">
    <property type="entry name" value="DUF2505"/>
    <property type="match status" value="1"/>
</dbReference>
<dbReference type="InterPro" id="IPR019639">
    <property type="entry name" value="DUF2505"/>
</dbReference>
<reference evidence="1 2" key="1">
    <citation type="submission" date="2018-02" db="EMBL/GenBank/DDBJ databases">
        <title>Genome sequencing of Solimonas sp. HR-BB.</title>
        <authorList>
            <person name="Lee Y."/>
            <person name="Jeon C.O."/>
        </authorList>
    </citation>
    <scope>NUCLEOTIDE SEQUENCE [LARGE SCALE GENOMIC DNA]</scope>
    <source>
        <strain evidence="1 2">HR-BB</strain>
    </source>
</reference>
<keyword evidence="2" id="KW-1185">Reference proteome</keyword>
<comment type="caution">
    <text evidence="1">The sequence shown here is derived from an EMBL/GenBank/DDBJ whole genome shotgun (WGS) entry which is preliminary data.</text>
</comment>
<sequence>MKKSISVVYPVPPGAVLRAMTDLSFHQDKLRAMAMLSSEVLEHSHSGGRFYIRIRRTMRSDAPVPALIKKLVPAVSTLEHRDYWDAAEGAGRVEIELEGLPVELRCEMRAICCPAGTELRHDWQVRCSLPVVGGTIERFVAGDLQRQMELEAAASRPLLGRYL</sequence>
<evidence type="ECO:0000313" key="1">
    <source>
        <dbReference type="EMBL" id="PPE74554.1"/>
    </source>
</evidence>
<dbReference type="AlphaFoldDB" id="A0A2S5THU2"/>
<dbReference type="Proteomes" id="UP000238220">
    <property type="component" value="Unassembled WGS sequence"/>
</dbReference>